<proteinExistence type="predicted"/>
<dbReference type="Proteomes" id="UP001385951">
    <property type="component" value="Unassembled WGS sequence"/>
</dbReference>
<feature type="compositionally biased region" description="Low complexity" evidence="1">
    <location>
        <begin position="63"/>
        <end position="83"/>
    </location>
</feature>
<feature type="compositionally biased region" description="Low complexity" evidence="1">
    <location>
        <begin position="182"/>
        <end position="196"/>
    </location>
</feature>
<feature type="region of interest" description="Disordered" evidence="1">
    <location>
        <begin position="316"/>
        <end position="358"/>
    </location>
</feature>
<gene>
    <name evidence="2" type="ORF">QCA50_018976</name>
</gene>
<feature type="region of interest" description="Disordered" evidence="1">
    <location>
        <begin position="402"/>
        <end position="436"/>
    </location>
</feature>
<feature type="compositionally biased region" description="Low complexity" evidence="1">
    <location>
        <begin position="224"/>
        <end position="237"/>
    </location>
</feature>
<feature type="compositionally biased region" description="Low complexity" evidence="1">
    <location>
        <begin position="114"/>
        <end position="125"/>
    </location>
</feature>
<keyword evidence="3" id="KW-1185">Reference proteome</keyword>
<feature type="compositionally biased region" description="Polar residues" evidence="1">
    <location>
        <begin position="138"/>
        <end position="148"/>
    </location>
</feature>
<feature type="compositionally biased region" description="Low complexity" evidence="1">
    <location>
        <begin position="254"/>
        <end position="263"/>
    </location>
</feature>
<dbReference type="AlphaFoldDB" id="A0AAW0FG19"/>
<feature type="compositionally biased region" description="Basic and acidic residues" evidence="1">
    <location>
        <begin position="87"/>
        <end position="105"/>
    </location>
</feature>
<evidence type="ECO:0000313" key="3">
    <source>
        <dbReference type="Proteomes" id="UP001385951"/>
    </source>
</evidence>
<accession>A0AAW0FG19</accession>
<protein>
    <submittedName>
        <fullName evidence="2">Uncharacterized protein</fullName>
    </submittedName>
</protein>
<reference evidence="2 3" key="1">
    <citation type="submission" date="2022-09" db="EMBL/GenBank/DDBJ databases">
        <authorList>
            <person name="Palmer J.M."/>
        </authorList>
    </citation>
    <scope>NUCLEOTIDE SEQUENCE [LARGE SCALE GENOMIC DNA]</scope>
    <source>
        <strain evidence="2 3">DSM 7382</strain>
    </source>
</reference>
<feature type="compositionally biased region" description="Low complexity" evidence="1">
    <location>
        <begin position="1"/>
        <end position="35"/>
    </location>
</feature>
<feature type="compositionally biased region" description="Low complexity" evidence="1">
    <location>
        <begin position="405"/>
        <end position="430"/>
    </location>
</feature>
<evidence type="ECO:0000313" key="2">
    <source>
        <dbReference type="EMBL" id="KAK7678035.1"/>
    </source>
</evidence>
<sequence length="562" mass="59324">MAAMSSMPSSSGVSEVSRYRPSSVVLSSPSSSHSPGTLFPEMNNTYPRVGGRPDFSRRHTTYLATPRPRPLRSSPLAGPSLALGRDGTLKDSDDSHSDTDEDNKQRCKPSRINSSPDVPSTFSSSARSSEDGPASDPKSASSPNLEQSEASEEVPPLPNIPNASRLSRRLSWGLTKLTELPSISRSSSVSSVSSKSSRNDNDIENIPPPPVPEIPVWARPGHVSRSSPSLRSTGSARRSVISPPSATPVRRPTTADSASSATSLNRRSTLVRPASPSVSRNPELNWLTQAAAPKFSRLSLKAEGVVMPVSAKDAKYTNRRSAIYSPPGSPNSLSSKPLPGTPAVPKPVVIDPKGKAREGSIQLVPPSRSVSRASSMASLGSVVSEMSGMSANGTILQPPSFRMNSYGSSSSTVDSSLPTTPNSSLSRTTSVNSTTGKVVDELGMLAPARPRPSYDKDRGLPATVGALRSSSEAPKRRSVVFELRVNDVHVEVMGKTSEPKRSAATSCKTKVLVTECKTAAGSDVTVSEKSSSLTVGTKTLSRGKGTIKRVWKRVMGTVSVRA</sequence>
<organism evidence="2 3">
    <name type="scientific">Cerrena zonata</name>
    <dbReference type="NCBI Taxonomy" id="2478898"/>
    <lineage>
        <taxon>Eukaryota</taxon>
        <taxon>Fungi</taxon>
        <taxon>Dikarya</taxon>
        <taxon>Basidiomycota</taxon>
        <taxon>Agaricomycotina</taxon>
        <taxon>Agaricomycetes</taxon>
        <taxon>Polyporales</taxon>
        <taxon>Cerrenaceae</taxon>
        <taxon>Cerrena</taxon>
    </lineage>
</organism>
<comment type="caution">
    <text evidence="2">The sequence shown here is derived from an EMBL/GenBank/DDBJ whole genome shotgun (WGS) entry which is preliminary data.</text>
</comment>
<evidence type="ECO:0000256" key="1">
    <source>
        <dbReference type="SAM" id="MobiDB-lite"/>
    </source>
</evidence>
<dbReference type="EMBL" id="JASBNA010000078">
    <property type="protein sequence ID" value="KAK7678035.1"/>
    <property type="molecule type" value="Genomic_DNA"/>
</dbReference>
<name>A0AAW0FG19_9APHY</name>
<feature type="region of interest" description="Disordered" evidence="1">
    <location>
        <begin position="1"/>
        <end position="282"/>
    </location>
</feature>